<sequence>MAATSVSHLKVTPRLKRARIPVFPALPAPVPNVINAYHNKQLRVLDPRNERRFLFDRSSASSIRAGAVVQVDYLNYPTKTQSSFTGVIMAIKRRGIETSFRLRNKVSTTGVEIVFPLYSPMVQGIKVLQHSWQKRTRRAKLFYLRKPKHDIKSSIKVSQKPIMSIA</sequence>
<name>A0A1U7LKB9_NEOID</name>
<dbReference type="Gene3D" id="2.30.30.790">
    <property type="match status" value="1"/>
</dbReference>
<dbReference type="OMA" id="TYVELRV"/>
<evidence type="ECO:0000256" key="2">
    <source>
        <dbReference type="ARBA" id="ARBA00022980"/>
    </source>
</evidence>
<gene>
    <name evidence="4" type="ORF">NEOLI_005351</name>
</gene>
<dbReference type="Pfam" id="PF01245">
    <property type="entry name" value="Ribosomal_L19"/>
    <property type="match status" value="1"/>
</dbReference>
<comment type="caution">
    <text evidence="4">The sequence shown here is derived from an EMBL/GenBank/DDBJ whole genome shotgun (WGS) entry which is preliminary data.</text>
</comment>
<dbReference type="AlphaFoldDB" id="A0A1U7LKB9"/>
<dbReference type="InterPro" id="IPR038657">
    <property type="entry name" value="Ribosomal_bL19_sf"/>
</dbReference>
<dbReference type="GO" id="GO:0006412">
    <property type="term" value="P:translation"/>
    <property type="evidence" value="ECO:0007669"/>
    <property type="project" value="InterPro"/>
</dbReference>
<dbReference type="InterPro" id="IPR008991">
    <property type="entry name" value="Translation_prot_SH3-like_sf"/>
</dbReference>
<dbReference type="PANTHER" id="PTHR15680">
    <property type="entry name" value="RIBOSOMAL PROTEIN L19"/>
    <property type="match status" value="1"/>
</dbReference>
<evidence type="ECO:0000256" key="3">
    <source>
        <dbReference type="ARBA" id="ARBA00023274"/>
    </source>
</evidence>
<dbReference type="OrthoDB" id="432645at2759"/>
<dbReference type="PANTHER" id="PTHR15680:SF9">
    <property type="entry name" value="LARGE RIBOSOMAL SUBUNIT PROTEIN BL19M"/>
    <property type="match status" value="1"/>
</dbReference>
<dbReference type="STRING" id="1198029.A0A1U7LKB9"/>
<comment type="similarity">
    <text evidence="1">Belongs to the bacterial ribosomal protein bL19 family.</text>
</comment>
<dbReference type="GO" id="GO:0005762">
    <property type="term" value="C:mitochondrial large ribosomal subunit"/>
    <property type="evidence" value="ECO:0007669"/>
    <property type="project" value="TreeGrafter"/>
</dbReference>
<dbReference type="GO" id="GO:0003735">
    <property type="term" value="F:structural constituent of ribosome"/>
    <property type="evidence" value="ECO:0007669"/>
    <property type="project" value="InterPro"/>
</dbReference>
<keyword evidence="5" id="KW-1185">Reference proteome</keyword>
<dbReference type="PRINTS" id="PR00061">
    <property type="entry name" value="RIBOSOMALL19"/>
</dbReference>
<dbReference type="SUPFAM" id="SSF50104">
    <property type="entry name" value="Translation proteins SH3-like domain"/>
    <property type="match status" value="1"/>
</dbReference>
<reference evidence="4 5" key="1">
    <citation type="submission" date="2016-04" db="EMBL/GenBank/DDBJ databases">
        <title>Evolutionary innovation and constraint leading to complex multicellularity in the Ascomycota.</title>
        <authorList>
            <person name="Cisse O."/>
            <person name="Nguyen A."/>
            <person name="Hewitt D.A."/>
            <person name="Jedd G."/>
            <person name="Stajich J.E."/>
        </authorList>
    </citation>
    <scope>NUCLEOTIDE SEQUENCE [LARGE SCALE GENOMIC DNA]</scope>
    <source>
        <strain evidence="4 5">DAH-3</strain>
    </source>
</reference>
<evidence type="ECO:0000313" key="4">
    <source>
        <dbReference type="EMBL" id="OLL22971.1"/>
    </source>
</evidence>
<dbReference type="InterPro" id="IPR001857">
    <property type="entry name" value="Ribosomal_bL19"/>
</dbReference>
<evidence type="ECO:0000256" key="1">
    <source>
        <dbReference type="ARBA" id="ARBA00005781"/>
    </source>
</evidence>
<keyword evidence="2 4" id="KW-0689">Ribosomal protein</keyword>
<keyword evidence="3" id="KW-0687">Ribonucleoprotein</keyword>
<dbReference type="EMBL" id="LXFE01002497">
    <property type="protein sequence ID" value="OLL22971.1"/>
    <property type="molecule type" value="Genomic_DNA"/>
</dbReference>
<dbReference type="Proteomes" id="UP000186594">
    <property type="component" value="Unassembled WGS sequence"/>
</dbReference>
<proteinExistence type="inferred from homology"/>
<evidence type="ECO:0000313" key="5">
    <source>
        <dbReference type="Proteomes" id="UP000186594"/>
    </source>
</evidence>
<protein>
    <submittedName>
        <fullName evidence="4">54S ribosomal protein subunit img1, mitochondrial</fullName>
    </submittedName>
</protein>
<organism evidence="4 5">
    <name type="scientific">Neolecta irregularis (strain DAH-3)</name>
    <dbReference type="NCBI Taxonomy" id="1198029"/>
    <lineage>
        <taxon>Eukaryota</taxon>
        <taxon>Fungi</taxon>
        <taxon>Dikarya</taxon>
        <taxon>Ascomycota</taxon>
        <taxon>Taphrinomycotina</taxon>
        <taxon>Neolectales</taxon>
        <taxon>Neolectaceae</taxon>
        <taxon>Neolecta</taxon>
    </lineage>
</organism>
<accession>A0A1U7LKB9</accession>